<comment type="caution">
    <text evidence="1">The sequence shown here is derived from an EMBL/GenBank/DDBJ whole genome shotgun (WGS) entry which is preliminary data.</text>
</comment>
<keyword evidence="2" id="KW-1185">Reference proteome</keyword>
<sequence length="69" mass="7394">MASREGDNNVSFALADLLHTVPLAIAKEAAAGSDFSDTLRTLLQRADERGIRSWVDTRLATTAAGEHPD</sequence>
<reference evidence="1 2" key="1">
    <citation type="submission" date="2019-03" db="EMBL/GenBank/DDBJ databases">
        <title>Genomic Encyclopedia of Type Strains, Phase IV (KMG-IV): sequencing the most valuable type-strain genomes for metagenomic binning, comparative biology and taxonomic classification.</title>
        <authorList>
            <person name="Goeker M."/>
        </authorList>
    </citation>
    <scope>NUCLEOTIDE SEQUENCE [LARGE SCALE GENOMIC DNA]</scope>
    <source>
        <strain evidence="1 2">DSM 101</strain>
    </source>
</reference>
<name>A0A4R1IDV5_ANCAQ</name>
<accession>A0A4R1IDV5</accession>
<organism evidence="1 2">
    <name type="scientific">Ancylobacter aquaticus</name>
    <dbReference type="NCBI Taxonomy" id="100"/>
    <lineage>
        <taxon>Bacteria</taxon>
        <taxon>Pseudomonadati</taxon>
        <taxon>Pseudomonadota</taxon>
        <taxon>Alphaproteobacteria</taxon>
        <taxon>Hyphomicrobiales</taxon>
        <taxon>Xanthobacteraceae</taxon>
        <taxon>Ancylobacter</taxon>
    </lineage>
</organism>
<protein>
    <submittedName>
        <fullName evidence="1">Uncharacterized protein</fullName>
    </submittedName>
</protein>
<dbReference type="Proteomes" id="UP000295030">
    <property type="component" value="Unassembled WGS sequence"/>
</dbReference>
<dbReference type="AlphaFoldDB" id="A0A4R1IDV5"/>
<dbReference type="OrthoDB" id="9889614at2"/>
<evidence type="ECO:0000313" key="2">
    <source>
        <dbReference type="Proteomes" id="UP000295030"/>
    </source>
</evidence>
<dbReference type="RefSeq" id="WP_131834826.1">
    <property type="nucleotide sequence ID" value="NZ_SMFY01000001.1"/>
</dbReference>
<gene>
    <name evidence="1" type="ORF">EV667_1740</name>
</gene>
<evidence type="ECO:0000313" key="1">
    <source>
        <dbReference type="EMBL" id="TCK31629.1"/>
    </source>
</evidence>
<proteinExistence type="predicted"/>
<dbReference type="EMBL" id="SMFY01000001">
    <property type="protein sequence ID" value="TCK31629.1"/>
    <property type="molecule type" value="Genomic_DNA"/>
</dbReference>